<sequence>MESDGKPLAYSKKLAATDSAAGGTATRQGVLRCCIAGAADALQSRTPDEPLGTVLGRGNSNV</sequence>
<protein>
    <submittedName>
        <fullName evidence="2">Uncharacterized protein</fullName>
    </submittedName>
</protein>
<keyword evidence="3" id="KW-1185">Reference proteome</keyword>
<evidence type="ECO:0000313" key="2">
    <source>
        <dbReference type="EMBL" id="GJC79149.1"/>
    </source>
</evidence>
<evidence type="ECO:0000313" key="3">
    <source>
        <dbReference type="Proteomes" id="UP001055172"/>
    </source>
</evidence>
<dbReference type="Proteomes" id="UP001055172">
    <property type="component" value="Unassembled WGS sequence"/>
</dbReference>
<evidence type="ECO:0000256" key="1">
    <source>
        <dbReference type="SAM" id="MobiDB-lite"/>
    </source>
</evidence>
<dbReference type="EMBL" id="BPPX01000003">
    <property type="protein sequence ID" value="GJC79149.1"/>
    <property type="molecule type" value="Genomic_DNA"/>
</dbReference>
<feature type="region of interest" description="Disordered" evidence="1">
    <location>
        <begin position="1"/>
        <end position="25"/>
    </location>
</feature>
<gene>
    <name evidence="2" type="ORF">ColLi_01987</name>
</gene>
<comment type="caution">
    <text evidence="2">The sequence shown here is derived from an EMBL/GenBank/DDBJ whole genome shotgun (WGS) entry which is preliminary data.</text>
</comment>
<reference evidence="2 3" key="1">
    <citation type="submission" date="2021-07" db="EMBL/GenBank/DDBJ databases">
        <title>Genome data of Colletotrichum spaethianum.</title>
        <authorList>
            <person name="Utami Y.D."/>
            <person name="Hiruma K."/>
        </authorList>
    </citation>
    <scope>NUCLEOTIDE SEQUENCE [LARGE SCALE GENOMIC DNA]</scope>
    <source>
        <strain evidence="2 3">MAFF 242679</strain>
    </source>
</reference>
<name>A0AA37LNJ3_9PEZI</name>
<feature type="compositionally biased region" description="Low complexity" evidence="1">
    <location>
        <begin position="16"/>
        <end position="25"/>
    </location>
</feature>
<accession>A0AA37LNJ3</accession>
<dbReference type="AlphaFoldDB" id="A0AA37LNJ3"/>
<organism evidence="2 3">
    <name type="scientific">Colletotrichum liriopes</name>
    <dbReference type="NCBI Taxonomy" id="708192"/>
    <lineage>
        <taxon>Eukaryota</taxon>
        <taxon>Fungi</taxon>
        <taxon>Dikarya</taxon>
        <taxon>Ascomycota</taxon>
        <taxon>Pezizomycotina</taxon>
        <taxon>Sordariomycetes</taxon>
        <taxon>Hypocreomycetidae</taxon>
        <taxon>Glomerellales</taxon>
        <taxon>Glomerellaceae</taxon>
        <taxon>Colletotrichum</taxon>
        <taxon>Colletotrichum spaethianum species complex</taxon>
    </lineage>
</organism>
<proteinExistence type="predicted"/>